<comment type="subunit">
    <text evidence="17">At low DSF concentrations, interacts with RpfF.</text>
</comment>
<comment type="function">
    <text evidence="16">Member of the two-component regulatory system BvgS/BvgA. Phosphorylates BvgA via a four-step phosphorelay in response to environmental signals.</text>
</comment>
<feature type="domain" description="Response regulatory" evidence="26">
    <location>
        <begin position="702"/>
        <end position="822"/>
    </location>
</feature>
<feature type="signal peptide" evidence="24">
    <location>
        <begin position="1"/>
        <end position="21"/>
    </location>
</feature>
<dbReference type="GO" id="GO:0005524">
    <property type="term" value="F:ATP binding"/>
    <property type="evidence" value="ECO:0007669"/>
    <property type="project" value="UniProtKB-KW"/>
</dbReference>
<dbReference type="AlphaFoldDB" id="A0A254TCU8"/>
<dbReference type="FunFam" id="3.30.565.10:FF:000010">
    <property type="entry name" value="Sensor histidine kinase RcsC"/>
    <property type="match status" value="1"/>
</dbReference>
<dbReference type="InterPro" id="IPR003661">
    <property type="entry name" value="HisK_dim/P_dom"/>
</dbReference>
<keyword evidence="6" id="KW-0808">Transferase</keyword>
<dbReference type="Gene3D" id="2.60.40.2380">
    <property type="match status" value="1"/>
</dbReference>
<dbReference type="Gene3D" id="1.10.287.130">
    <property type="match status" value="1"/>
</dbReference>
<feature type="domain" description="HPt" evidence="27">
    <location>
        <begin position="1003"/>
        <end position="1101"/>
    </location>
</feature>
<dbReference type="InterPro" id="IPR003594">
    <property type="entry name" value="HATPase_dom"/>
</dbReference>
<sequence>MPTAFRFLILSLLLLCSAARADILQLDGKPNPKPIKLTPYWETLEDKEQKWTIDQVSSPGFQAQYNQPPQKNDSINYGLTRSAIWLRMTVSNTSGTDLDRMLEVAFTHLHHVDFYVPEGSGFRHIATGHSKPFAERPVNHRNFVFPLHIPAGAKITYYMRVATGTTLDIPTQLWEPKVFEHESLHEYIGQALYFGMLLALGLYNLLLFASMRDRTYLYYVMFVGANALSVIAFSGVAYQFLWPNQPQWSMISSMIGFALTGITLMLFQRKLLATEVTVPVLDKVMLGMIGLNVLQMIGFWALPYHSIISTGITLDMLNMVLALVVGIACKARGQRSARFFLLAFSCLVFTAVLTALRSFGIKGIPNFIMVYGIQIGSALEMLLLSLALADRFNQMKRDKEIAQQQLVDSLKRSERILEQRVAERTTELLRSNRELVEHEKALEAAKEVAEEASRMKSAFLANMSHEIRTPMNAVIGMAYLALRTDLTGKQRDYVEKIHRAAVSLLGLINDILDFSKIEAGKLSIEKTDFTLHDVLSNVSTVTSQRAAEKGLRYMFDVADDVPVHLNGDPLRLSQILINLISNAIKFTQEGKVQLRCSVVSTGLVSVDLRFEVEDTGIGMSPEQMGKLFQAFTQADDSTTRKYGGTGLGLAISRRLVEMMEGTMSVQSQEGAGSTFSFTLRFGLGAQTTASLPSLPERLLGCRVLVVDDNPAAREILTNLVDGFGLQVNAVSSAADAMIAIRHADLGMPYDLVLADLGMPGMNGAELAHAIRKAGLAHIPKVILVTAFGRDDVLRQSENAPIDAVLYKPIDQSQLHDTFVNVLAQSQAPVRSAPGQPILPRFDGCRVLLVEDNDVNQQIAREMLTVTGAEVEIAGDGRIAMDKLLAEGPDAWNLVLMDIQMPEMGGHAATRRIRMDERFADLPIVAMTAHATPEEREACVKSGMQDHITKPINPAQFYQTLTRWLTPATVTAVQAPAPEPQSDLAPIEIPGFDTADTMDRLSGDVDLYHRVLGMLVPSLSTALDHFTTAVASCDHAGAKSTVHSIRGMASNVGATELAFQAAELEKLLGEHRESPEQLVRFRALIEQTLNLVEAALAERTTA</sequence>
<keyword evidence="8 24" id="KW-0732">Signal</keyword>
<keyword evidence="22" id="KW-0175">Coiled coil</keyword>
<keyword evidence="7 23" id="KW-0812">Transmembrane</keyword>
<dbReference type="PRINTS" id="PR00344">
    <property type="entry name" value="BCTRLSENSOR"/>
</dbReference>
<keyword evidence="5 21" id="KW-0597">Phosphoprotein</keyword>
<keyword evidence="11" id="KW-0067">ATP-binding</keyword>
<evidence type="ECO:0000256" key="8">
    <source>
        <dbReference type="ARBA" id="ARBA00022729"/>
    </source>
</evidence>
<evidence type="ECO:0000256" key="6">
    <source>
        <dbReference type="ARBA" id="ARBA00022679"/>
    </source>
</evidence>
<evidence type="ECO:0000259" key="26">
    <source>
        <dbReference type="PROSITE" id="PS50110"/>
    </source>
</evidence>
<evidence type="ECO:0000256" key="11">
    <source>
        <dbReference type="ARBA" id="ARBA00022840"/>
    </source>
</evidence>
<feature type="modified residue" description="4-aspartylphosphate" evidence="21">
    <location>
        <position position="755"/>
    </location>
</feature>
<dbReference type="SUPFAM" id="SSF52172">
    <property type="entry name" value="CheY-like"/>
    <property type="match status" value="2"/>
</dbReference>
<dbReference type="PROSITE" id="PS50110">
    <property type="entry name" value="RESPONSE_REGULATORY"/>
    <property type="match status" value="2"/>
</dbReference>
<dbReference type="InterPro" id="IPR011622">
    <property type="entry name" value="7TMR_DISM_rcpt_extracell_dom2"/>
</dbReference>
<feature type="transmembrane region" description="Helical" evidence="23">
    <location>
        <begin position="248"/>
        <end position="268"/>
    </location>
</feature>
<protein>
    <recommendedName>
        <fullName evidence="18">Sensory/regulatory protein RpfC</fullName>
        <ecNumber evidence="3">2.7.13.3</ecNumber>
    </recommendedName>
    <alternativeName>
        <fullName evidence="19">Virulence sensor protein BvgS</fullName>
    </alternativeName>
</protein>
<evidence type="ECO:0000256" key="12">
    <source>
        <dbReference type="ARBA" id="ARBA00022989"/>
    </source>
</evidence>
<comment type="subcellular location">
    <subcellularLocation>
        <location evidence="2">Cell membrane</location>
        <topology evidence="2">Multi-pass membrane protein</topology>
    </subcellularLocation>
</comment>
<dbReference type="InterPro" id="IPR036890">
    <property type="entry name" value="HATPase_C_sf"/>
</dbReference>
<dbReference type="PANTHER" id="PTHR45339">
    <property type="entry name" value="HYBRID SIGNAL TRANSDUCTION HISTIDINE KINASE J"/>
    <property type="match status" value="1"/>
</dbReference>
<dbReference type="Gene3D" id="3.40.50.2300">
    <property type="match status" value="2"/>
</dbReference>
<feature type="domain" description="Response regulatory" evidence="26">
    <location>
        <begin position="845"/>
        <end position="964"/>
    </location>
</feature>
<dbReference type="RefSeq" id="WP_234815021.1">
    <property type="nucleotide sequence ID" value="NZ_LSTO01000001.1"/>
</dbReference>
<evidence type="ECO:0000256" key="21">
    <source>
        <dbReference type="PROSITE-ProRule" id="PRU00169"/>
    </source>
</evidence>
<dbReference type="PROSITE" id="PS50894">
    <property type="entry name" value="HPT"/>
    <property type="match status" value="1"/>
</dbReference>
<gene>
    <name evidence="28" type="ORF">AYR66_14215</name>
</gene>
<dbReference type="SMART" id="SM00073">
    <property type="entry name" value="HPT"/>
    <property type="match status" value="1"/>
</dbReference>
<feature type="modified residue" description="Phosphohistidine" evidence="20">
    <location>
        <position position="1042"/>
    </location>
</feature>
<dbReference type="CDD" id="cd17546">
    <property type="entry name" value="REC_hyHK_CKI1_RcsC-like"/>
    <property type="match status" value="2"/>
</dbReference>
<feature type="coiled-coil region" evidence="22">
    <location>
        <begin position="428"/>
        <end position="455"/>
    </location>
</feature>
<dbReference type="Pfam" id="PF07696">
    <property type="entry name" value="7TMR-DISMED2"/>
    <property type="match status" value="1"/>
</dbReference>
<evidence type="ECO:0000256" key="24">
    <source>
        <dbReference type="SAM" id="SignalP"/>
    </source>
</evidence>
<dbReference type="Gene3D" id="3.30.565.10">
    <property type="entry name" value="Histidine kinase-like ATPase, C-terminal domain"/>
    <property type="match status" value="1"/>
</dbReference>
<evidence type="ECO:0000256" key="18">
    <source>
        <dbReference type="ARBA" id="ARBA00068150"/>
    </source>
</evidence>
<dbReference type="SUPFAM" id="SSF55874">
    <property type="entry name" value="ATPase domain of HSP90 chaperone/DNA topoisomerase II/histidine kinase"/>
    <property type="match status" value="1"/>
</dbReference>
<evidence type="ECO:0000256" key="15">
    <source>
        <dbReference type="ARBA" id="ARBA00023136"/>
    </source>
</evidence>
<accession>A0A254TCU8</accession>
<dbReference type="Proteomes" id="UP000197535">
    <property type="component" value="Unassembled WGS sequence"/>
</dbReference>
<dbReference type="FunFam" id="1.10.287.130:FF:000002">
    <property type="entry name" value="Two-component osmosensing histidine kinase"/>
    <property type="match status" value="1"/>
</dbReference>
<dbReference type="PROSITE" id="PS50109">
    <property type="entry name" value="HIS_KIN"/>
    <property type="match status" value="1"/>
</dbReference>
<evidence type="ECO:0000256" key="23">
    <source>
        <dbReference type="SAM" id="Phobius"/>
    </source>
</evidence>
<dbReference type="InterPro" id="IPR008207">
    <property type="entry name" value="Sig_transdc_His_kin_Hpt_dom"/>
</dbReference>
<dbReference type="InterPro" id="IPR011006">
    <property type="entry name" value="CheY-like_superfamily"/>
</dbReference>
<dbReference type="Pfam" id="PF07695">
    <property type="entry name" value="7TMR-DISM_7TM"/>
    <property type="match status" value="1"/>
</dbReference>
<dbReference type="SMART" id="SM00388">
    <property type="entry name" value="HisKA"/>
    <property type="match status" value="1"/>
</dbReference>
<feature type="transmembrane region" description="Helical" evidence="23">
    <location>
        <begin position="191"/>
        <end position="209"/>
    </location>
</feature>
<keyword evidence="14" id="KW-0843">Virulence</keyword>
<comment type="caution">
    <text evidence="28">The sequence shown here is derived from an EMBL/GenBank/DDBJ whole genome shotgun (WGS) entry which is preliminary data.</text>
</comment>
<evidence type="ECO:0000256" key="3">
    <source>
        <dbReference type="ARBA" id="ARBA00012438"/>
    </source>
</evidence>
<dbReference type="EMBL" id="LSTO01000001">
    <property type="protein sequence ID" value="OWW20470.1"/>
    <property type="molecule type" value="Genomic_DNA"/>
</dbReference>
<dbReference type="Pfam" id="PF00512">
    <property type="entry name" value="HisKA"/>
    <property type="match status" value="1"/>
</dbReference>
<dbReference type="SMART" id="SM00387">
    <property type="entry name" value="HATPase_c"/>
    <property type="match status" value="1"/>
</dbReference>
<evidence type="ECO:0000256" key="17">
    <source>
        <dbReference type="ARBA" id="ARBA00064003"/>
    </source>
</evidence>
<dbReference type="SUPFAM" id="SSF47226">
    <property type="entry name" value="Histidine-containing phosphotransfer domain, HPT domain"/>
    <property type="match status" value="1"/>
</dbReference>
<keyword evidence="13" id="KW-0902">Two-component regulatory system</keyword>
<keyword evidence="4" id="KW-1003">Cell membrane</keyword>
<dbReference type="InterPro" id="IPR011623">
    <property type="entry name" value="7TMR_DISM_rcpt_extracell_dom1"/>
</dbReference>
<evidence type="ECO:0000256" key="9">
    <source>
        <dbReference type="ARBA" id="ARBA00022741"/>
    </source>
</evidence>
<evidence type="ECO:0000313" key="28">
    <source>
        <dbReference type="EMBL" id="OWW20470.1"/>
    </source>
</evidence>
<evidence type="ECO:0000256" key="1">
    <source>
        <dbReference type="ARBA" id="ARBA00000085"/>
    </source>
</evidence>
<keyword evidence="29" id="KW-1185">Reference proteome</keyword>
<evidence type="ECO:0000256" key="16">
    <source>
        <dbReference type="ARBA" id="ARBA00058004"/>
    </source>
</evidence>
<organism evidence="28 29">
    <name type="scientific">Noviherbaspirillum denitrificans</name>
    <dbReference type="NCBI Taxonomy" id="1968433"/>
    <lineage>
        <taxon>Bacteria</taxon>
        <taxon>Pseudomonadati</taxon>
        <taxon>Pseudomonadota</taxon>
        <taxon>Betaproteobacteria</taxon>
        <taxon>Burkholderiales</taxon>
        <taxon>Oxalobacteraceae</taxon>
        <taxon>Noviherbaspirillum</taxon>
    </lineage>
</organism>
<feature type="modified residue" description="4-aspartylphosphate" evidence="21">
    <location>
        <position position="897"/>
    </location>
</feature>
<dbReference type="Pfam" id="PF02518">
    <property type="entry name" value="HATPase_c"/>
    <property type="match status" value="1"/>
</dbReference>
<feature type="chain" id="PRO_5013327376" description="Sensory/regulatory protein RpfC" evidence="24">
    <location>
        <begin position="22"/>
        <end position="1101"/>
    </location>
</feature>
<feature type="domain" description="Histidine kinase" evidence="25">
    <location>
        <begin position="462"/>
        <end position="683"/>
    </location>
</feature>
<feature type="transmembrane region" description="Helical" evidence="23">
    <location>
        <begin position="339"/>
        <end position="356"/>
    </location>
</feature>
<evidence type="ECO:0000256" key="7">
    <source>
        <dbReference type="ARBA" id="ARBA00022692"/>
    </source>
</evidence>
<dbReference type="CDD" id="cd16922">
    <property type="entry name" value="HATPase_EvgS-ArcB-TorS-like"/>
    <property type="match status" value="1"/>
</dbReference>
<feature type="transmembrane region" description="Helical" evidence="23">
    <location>
        <begin position="280"/>
        <end position="301"/>
    </location>
</feature>
<dbReference type="InterPro" id="IPR001789">
    <property type="entry name" value="Sig_transdc_resp-reg_receiver"/>
</dbReference>
<dbReference type="CDD" id="cd00088">
    <property type="entry name" value="HPT"/>
    <property type="match status" value="1"/>
</dbReference>
<evidence type="ECO:0000256" key="19">
    <source>
        <dbReference type="ARBA" id="ARBA00070152"/>
    </source>
</evidence>
<keyword evidence="9" id="KW-0547">Nucleotide-binding</keyword>
<keyword evidence="15 23" id="KW-0472">Membrane</keyword>
<dbReference type="Gene3D" id="1.20.120.160">
    <property type="entry name" value="HPT domain"/>
    <property type="match status" value="1"/>
</dbReference>
<reference evidence="28 29" key="1">
    <citation type="submission" date="2016-02" db="EMBL/GenBank/DDBJ databases">
        <authorList>
            <person name="Wen L."/>
            <person name="He K."/>
            <person name="Yang H."/>
        </authorList>
    </citation>
    <scope>NUCLEOTIDE SEQUENCE [LARGE SCALE GENOMIC DNA]</scope>
    <source>
        <strain evidence="28 29">TSA40</strain>
    </source>
</reference>
<evidence type="ECO:0000259" key="25">
    <source>
        <dbReference type="PROSITE" id="PS50109"/>
    </source>
</evidence>
<evidence type="ECO:0000256" key="4">
    <source>
        <dbReference type="ARBA" id="ARBA00022475"/>
    </source>
</evidence>
<dbReference type="SUPFAM" id="SSF47384">
    <property type="entry name" value="Homodimeric domain of signal transducing histidine kinase"/>
    <property type="match status" value="1"/>
</dbReference>
<keyword evidence="10" id="KW-0418">Kinase</keyword>
<evidence type="ECO:0000256" key="22">
    <source>
        <dbReference type="SAM" id="Coils"/>
    </source>
</evidence>
<feature type="transmembrane region" description="Helical" evidence="23">
    <location>
        <begin position="216"/>
        <end position="242"/>
    </location>
</feature>
<evidence type="ECO:0000256" key="5">
    <source>
        <dbReference type="ARBA" id="ARBA00022553"/>
    </source>
</evidence>
<dbReference type="Pfam" id="PF01627">
    <property type="entry name" value="Hpt"/>
    <property type="match status" value="1"/>
</dbReference>
<feature type="transmembrane region" description="Helical" evidence="23">
    <location>
        <begin position="307"/>
        <end position="327"/>
    </location>
</feature>
<dbReference type="InterPro" id="IPR036097">
    <property type="entry name" value="HisK_dim/P_sf"/>
</dbReference>
<evidence type="ECO:0000256" key="13">
    <source>
        <dbReference type="ARBA" id="ARBA00023012"/>
    </source>
</evidence>
<name>A0A254TCU8_9BURK</name>
<evidence type="ECO:0000259" key="27">
    <source>
        <dbReference type="PROSITE" id="PS50894"/>
    </source>
</evidence>
<dbReference type="SMART" id="SM00448">
    <property type="entry name" value="REC"/>
    <property type="match status" value="2"/>
</dbReference>
<dbReference type="EC" id="2.7.13.3" evidence="3"/>
<evidence type="ECO:0000256" key="20">
    <source>
        <dbReference type="PROSITE-ProRule" id="PRU00110"/>
    </source>
</evidence>
<evidence type="ECO:0000256" key="14">
    <source>
        <dbReference type="ARBA" id="ARBA00023026"/>
    </source>
</evidence>
<dbReference type="GO" id="GO:0005886">
    <property type="term" value="C:plasma membrane"/>
    <property type="evidence" value="ECO:0007669"/>
    <property type="project" value="UniProtKB-SubCell"/>
</dbReference>
<dbReference type="InterPro" id="IPR004358">
    <property type="entry name" value="Sig_transdc_His_kin-like_C"/>
</dbReference>
<dbReference type="InterPro" id="IPR036641">
    <property type="entry name" value="HPT_dom_sf"/>
</dbReference>
<comment type="catalytic activity">
    <reaction evidence="1">
        <text>ATP + protein L-histidine = ADP + protein N-phospho-L-histidine.</text>
        <dbReference type="EC" id="2.7.13.3"/>
    </reaction>
</comment>
<evidence type="ECO:0000256" key="10">
    <source>
        <dbReference type="ARBA" id="ARBA00022777"/>
    </source>
</evidence>
<dbReference type="CDD" id="cd00082">
    <property type="entry name" value="HisKA"/>
    <property type="match status" value="1"/>
</dbReference>
<dbReference type="GO" id="GO:0000155">
    <property type="term" value="F:phosphorelay sensor kinase activity"/>
    <property type="evidence" value="ECO:0007669"/>
    <property type="project" value="InterPro"/>
</dbReference>
<keyword evidence="12 23" id="KW-1133">Transmembrane helix</keyword>
<dbReference type="Pfam" id="PF00072">
    <property type="entry name" value="Response_reg"/>
    <property type="match status" value="2"/>
</dbReference>
<evidence type="ECO:0000313" key="29">
    <source>
        <dbReference type="Proteomes" id="UP000197535"/>
    </source>
</evidence>
<evidence type="ECO:0000256" key="2">
    <source>
        <dbReference type="ARBA" id="ARBA00004651"/>
    </source>
</evidence>
<proteinExistence type="predicted"/>
<dbReference type="PANTHER" id="PTHR45339:SF1">
    <property type="entry name" value="HYBRID SIGNAL TRANSDUCTION HISTIDINE KINASE J"/>
    <property type="match status" value="1"/>
</dbReference>
<dbReference type="InterPro" id="IPR005467">
    <property type="entry name" value="His_kinase_dom"/>
</dbReference>